<keyword evidence="3" id="KW-1185">Reference proteome</keyword>
<reference evidence="2" key="1">
    <citation type="submission" date="2020-05" db="EMBL/GenBank/DDBJ databases">
        <title>Genomic Encyclopedia of Type Strains, Phase IV (KMG-V): Genome sequencing to study the core and pangenomes of soil and plant-associated prokaryotes.</title>
        <authorList>
            <person name="Whitman W."/>
        </authorList>
    </citation>
    <scope>NUCLEOTIDE SEQUENCE</scope>
    <source>
        <strain evidence="2">16F</strain>
    </source>
</reference>
<evidence type="ECO:0000256" key="1">
    <source>
        <dbReference type="SAM" id="Phobius"/>
    </source>
</evidence>
<evidence type="ECO:0008006" key="4">
    <source>
        <dbReference type="Google" id="ProtNLM"/>
    </source>
</evidence>
<keyword evidence="1" id="KW-0472">Membrane</keyword>
<name>A0A8J8K9D2_9FLAO</name>
<proteinExistence type="predicted"/>
<accession>A0A8J8K9D2</accession>
<organism evidence="2 3">
    <name type="scientific">Frigoriflavimonas asaccharolytica</name>
    <dbReference type="NCBI Taxonomy" id="2735899"/>
    <lineage>
        <taxon>Bacteria</taxon>
        <taxon>Pseudomonadati</taxon>
        <taxon>Bacteroidota</taxon>
        <taxon>Flavobacteriia</taxon>
        <taxon>Flavobacteriales</taxon>
        <taxon>Weeksellaceae</taxon>
        <taxon>Frigoriflavimonas</taxon>
    </lineage>
</organism>
<evidence type="ECO:0000313" key="3">
    <source>
        <dbReference type="Proteomes" id="UP000610746"/>
    </source>
</evidence>
<sequence length="387" mass="45018">MNKTFKLYGIIFIIVMVVLVLLEMSKAEVIDWRKNYQTKEKSPFGLYIFDQEAPKLLNNKLKKVALSPYDYYQDNKKYEPHNILLIEQDIDAESWKKIKNMVNLGSDVLVISDNSFPDPIESMDLHLSRVNFEDINTLKFTDKNLKNDSLILDKFPTRQGFTYVSEDVEILSTTDTFDEIGANFIKFKSGKGHIYFHSEPLFLTNYYLLSSKNSKYLENVFSYLPDRKTMWFTADSRESGSASSPLSFILANAPLRYAWYLLLIGLLIFIFFQAKRKQRIIPILKPLENKSVEFVKSIGNLYLQEGDFHDMMAKKAQYFLHKVRLDLFLDTKILDDKFAKKLQLKTGKNLVKIEEAIVLINKAQDPYAQVQKEDLIKMNNILDDILG</sequence>
<dbReference type="EMBL" id="JABSNO010000022">
    <property type="protein sequence ID" value="NRS93481.1"/>
    <property type="molecule type" value="Genomic_DNA"/>
</dbReference>
<gene>
    <name evidence="2" type="ORF">HNQ03_002572</name>
</gene>
<keyword evidence="1" id="KW-1133">Transmembrane helix</keyword>
<feature type="transmembrane region" description="Helical" evidence="1">
    <location>
        <begin position="257"/>
        <end position="274"/>
    </location>
</feature>
<dbReference type="AlphaFoldDB" id="A0A8J8K9D2"/>
<dbReference type="RefSeq" id="WP_173780040.1">
    <property type="nucleotide sequence ID" value="NZ_JABSNO010000022.1"/>
</dbReference>
<protein>
    <recommendedName>
        <fullName evidence="4">DUF4350 domain-containing protein</fullName>
    </recommendedName>
</protein>
<comment type="caution">
    <text evidence="2">The sequence shown here is derived from an EMBL/GenBank/DDBJ whole genome shotgun (WGS) entry which is preliminary data.</text>
</comment>
<dbReference type="Proteomes" id="UP000610746">
    <property type="component" value="Unassembled WGS sequence"/>
</dbReference>
<evidence type="ECO:0000313" key="2">
    <source>
        <dbReference type="EMBL" id="NRS93481.1"/>
    </source>
</evidence>
<keyword evidence="1" id="KW-0812">Transmembrane</keyword>